<sequence length="128" mass="14248">MRGSKISSDRPSKNQKKARWYDPADPTTHDLPPRSENTDDSQGQTLSCCLAFEEIELDPEVPTKHLIIAGGTGSGKTQAIHRLLDRVLWGVAENKEKAIITDSGGQFFSRRSRQNDLLLNPFDGRSVQ</sequence>
<protein>
    <submittedName>
        <fullName evidence="3">Probable bacterial conjugative coupling protein TrwB</fullName>
    </submittedName>
</protein>
<proteinExistence type="predicted"/>
<evidence type="ECO:0000256" key="1">
    <source>
        <dbReference type="SAM" id="MobiDB-lite"/>
    </source>
</evidence>
<dbReference type="CDD" id="cd01127">
    <property type="entry name" value="TrwB_TraG_TraD_VirD4"/>
    <property type="match status" value="1"/>
</dbReference>
<dbReference type="EMBL" id="DS995266">
    <property type="protein sequence ID" value="EDZ37941.1"/>
    <property type="molecule type" value="Genomic_DNA"/>
</dbReference>
<dbReference type="Pfam" id="PF10412">
    <property type="entry name" value="TrwB_AAD_bind"/>
    <property type="match status" value="1"/>
</dbReference>
<dbReference type="InterPro" id="IPR019476">
    <property type="entry name" value="T4SS_TraD_DNA-bd"/>
</dbReference>
<feature type="region of interest" description="Disordered" evidence="1">
    <location>
        <begin position="1"/>
        <end position="43"/>
    </location>
</feature>
<name>B6ASF2_9BACT</name>
<feature type="compositionally biased region" description="Basic and acidic residues" evidence="1">
    <location>
        <begin position="19"/>
        <end position="37"/>
    </location>
</feature>
<feature type="domain" description="Type IV secretion system coupling protein TraD DNA-binding" evidence="2">
    <location>
        <begin position="53"/>
        <end position="128"/>
    </location>
</feature>
<accession>B6ASF2</accession>
<dbReference type="SUPFAM" id="SSF52540">
    <property type="entry name" value="P-loop containing nucleoside triphosphate hydrolases"/>
    <property type="match status" value="1"/>
</dbReference>
<dbReference type="InterPro" id="IPR027417">
    <property type="entry name" value="P-loop_NTPase"/>
</dbReference>
<evidence type="ECO:0000313" key="3">
    <source>
        <dbReference type="EMBL" id="EDZ37941.1"/>
    </source>
</evidence>
<dbReference type="Gene3D" id="3.40.50.300">
    <property type="entry name" value="P-loop containing nucleotide triphosphate hydrolases"/>
    <property type="match status" value="1"/>
</dbReference>
<evidence type="ECO:0000259" key="2">
    <source>
        <dbReference type="Pfam" id="PF10412"/>
    </source>
</evidence>
<gene>
    <name evidence="3" type="ORF">CGL2_11185001</name>
</gene>
<organism evidence="3">
    <name type="scientific">Leptospirillum sp. Group II '5-way CG'</name>
    <dbReference type="NCBI Taxonomy" id="419541"/>
    <lineage>
        <taxon>Bacteria</taxon>
        <taxon>Pseudomonadati</taxon>
        <taxon>Nitrospirota</taxon>
        <taxon>Nitrospiria</taxon>
        <taxon>Nitrospirales</taxon>
        <taxon>Nitrospiraceae</taxon>
        <taxon>Leptospirillum</taxon>
    </lineage>
</organism>
<dbReference type="AlphaFoldDB" id="B6ASF2"/>
<reference evidence="3" key="2">
    <citation type="journal article" date="2008" name="PLoS Biol.">
        <title>Population genomic analysis of strain variation in Leptospirillum group II bacteria involved in acid mine drainage formation.</title>
        <authorList>
            <person name="Simmons S.L."/>
            <person name="Dibartolo G."/>
            <person name="Denef V.J."/>
            <person name="Goltsman D.S."/>
            <person name="Thelen M.P."/>
            <person name="Banfield J.F."/>
        </authorList>
    </citation>
    <scope>NUCLEOTIDE SEQUENCE [LARGE SCALE GENOMIC DNA]</scope>
</reference>
<reference evidence="3" key="1">
    <citation type="journal article" date="2004" name="Nature">
        <title>Community structure and metabolism through reconstruction of microbial genomes from the environment.</title>
        <authorList>
            <person name="Tyson G.W."/>
            <person name="Chapman J."/>
            <person name="Hugenholtz P."/>
            <person name="Allen E.E."/>
            <person name="Ram R.J."/>
            <person name="Richardson P.M."/>
            <person name="Solovyev V.V."/>
            <person name="Rubin E.M."/>
            <person name="Rokhsar D.S."/>
            <person name="Banfield J.F."/>
        </authorList>
    </citation>
    <scope>NUCLEOTIDE SEQUENCE [LARGE SCALE GENOMIC DNA]</scope>
</reference>